<dbReference type="Proteomes" id="UP000671828">
    <property type="component" value="Chromosome"/>
</dbReference>
<name>A0A8T8I0D4_9PSEU</name>
<keyword evidence="4" id="KW-1185">Reference proteome</keyword>
<dbReference type="Proteomes" id="UP001195724">
    <property type="component" value="Unassembled WGS sequence"/>
</dbReference>
<dbReference type="AlphaFoldDB" id="A0A8T8I0D4"/>
<sequence>MARIRCAVTRWVDDAFPGWVEVRLVEADGTVAALTDKVPAFGLDGVTAGTPLPVPVELACRVLRRERDRHGRELVVVALRHGVADRSGRTEFAVPADQVV</sequence>
<evidence type="ECO:0000313" key="1">
    <source>
        <dbReference type="EMBL" id="MBM7809886.1"/>
    </source>
</evidence>
<gene>
    <name evidence="2" type="ORF">J7S33_03975</name>
    <name evidence="1" type="ORF">JOE68_000751</name>
</gene>
<evidence type="ECO:0000313" key="4">
    <source>
        <dbReference type="Proteomes" id="UP001195724"/>
    </source>
</evidence>
<proteinExistence type="predicted"/>
<reference evidence="1 4" key="1">
    <citation type="submission" date="2021-01" db="EMBL/GenBank/DDBJ databases">
        <title>Sequencing the genomes of 1000 actinobacteria strains.</title>
        <authorList>
            <person name="Klenk H.-P."/>
        </authorList>
    </citation>
    <scope>NUCLEOTIDE SEQUENCE [LARGE SCALE GENOMIC DNA]</scope>
    <source>
        <strain evidence="1 4">DSM 44581</strain>
    </source>
</reference>
<dbReference type="EMBL" id="JAFBCL010000001">
    <property type="protein sequence ID" value="MBM7809886.1"/>
    <property type="molecule type" value="Genomic_DNA"/>
</dbReference>
<reference evidence="2" key="2">
    <citation type="submission" date="2021-04" db="EMBL/GenBank/DDBJ databases">
        <title>Saccharothrix algeriensis WGS.</title>
        <authorList>
            <person name="Stuskova K."/>
            <person name="Hakalova E."/>
            <person name="Tebbal A.B."/>
            <person name="Eichmeier A."/>
        </authorList>
    </citation>
    <scope>NUCLEOTIDE SEQUENCE</scope>
    <source>
        <strain evidence="2">NRRL B-24137</strain>
    </source>
</reference>
<dbReference type="RefSeq" id="WP_204840942.1">
    <property type="nucleotide sequence ID" value="NZ_JAFBCL010000001.1"/>
</dbReference>
<accession>A0A8T8I0D4</accession>
<evidence type="ECO:0000313" key="2">
    <source>
        <dbReference type="EMBL" id="QTR04141.1"/>
    </source>
</evidence>
<organism evidence="2 3">
    <name type="scientific">Saccharothrix algeriensis</name>
    <dbReference type="NCBI Taxonomy" id="173560"/>
    <lineage>
        <taxon>Bacteria</taxon>
        <taxon>Bacillati</taxon>
        <taxon>Actinomycetota</taxon>
        <taxon>Actinomycetes</taxon>
        <taxon>Pseudonocardiales</taxon>
        <taxon>Pseudonocardiaceae</taxon>
        <taxon>Saccharothrix</taxon>
    </lineage>
</organism>
<evidence type="ECO:0000313" key="3">
    <source>
        <dbReference type="Proteomes" id="UP000671828"/>
    </source>
</evidence>
<dbReference type="EMBL" id="CP072788">
    <property type="protein sequence ID" value="QTR04141.1"/>
    <property type="molecule type" value="Genomic_DNA"/>
</dbReference>
<protein>
    <submittedName>
        <fullName evidence="2">Uncharacterized protein</fullName>
    </submittedName>
</protein>